<proteinExistence type="predicted"/>
<feature type="region of interest" description="Disordered" evidence="5">
    <location>
        <begin position="186"/>
        <end position="241"/>
    </location>
</feature>
<accession>A0A8J6CJG0</accession>
<dbReference type="GO" id="GO:0061630">
    <property type="term" value="F:ubiquitin protein ligase activity"/>
    <property type="evidence" value="ECO:0007669"/>
    <property type="project" value="TreeGrafter"/>
</dbReference>
<reference evidence="9" key="1">
    <citation type="submission" date="2021-05" db="EMBL/GenBank/DDBJ databases">
        <title>The genome of the haptophyte Pavlova lutheri (Diacronema luteri, Pavlovales) - a model for lipid biosynthesis in eukaryotic algae.</title>
        <authorList>
            <person name="Hulatt C.J."/>
            <person name="Posewitz M.C."/>
        </authorList>
    </citation>
    <scope>NUCLEOTIDE SEQUENCE</scope>
    <source>
        <strain evidence="9">NIVA-4/92</strain>
    </source>
</reference>
<dbReference type="Proteomes" id="UP000751190">
    <property type="component" value="Unassembled WGS sequence"/>
</dbReference>
<feature type="chain" id="PRO_5035221372" description="RING-type domain-containing protein" evidence="7">
    <location>
        <begin position="17"/>
        <end position="504"/>
    </location>
</feature>
<dbReference type="OrthoDB" id="774873at2759"/>
<dbReference type="GO" id="GO:0008270">
    <property type="term" value="F:zinc ion binding"/>
    <property type="evidence" value="ECO:0007669"/>
    <property type="project" value="UniProtKB-KW"/>
</dbReference>
<feature type="compositionally biased region" description="Pro residues" evidence="5">
    <location>
        <begin position="201"/>
        <end position="212"/>
    </location>
</feature>
<organism evidence="9 10">
    <name type="scientific">Diacronema lutheri</name>
    <name type="common">Unicellular marine alga</name>
    <name type="synonym">Monochrysis lutheri</name>
    <dbReference type="NCBI Taxonomy" id="2081491"/>
    <lineage>
        <taxon>Eukaryota</taxon>
        <taxon>Haptista</taxon>
        <taxon>Haptophyta</taxon>
        <taxon>Pavlovophyceae</taxon>
        <taxon>Pavlovales</taxon>
        <taxon>Pavlovaceae</taxon>
        <taxon>Diacronema</taxon>
    </lineage>
</organism>
<sequence>MLALALLPALLGLVEYTPGACPSSGGFVHQHALSADGSMQGDFVFSAEDLRASGLSAGLPISSVQLLGATTTSRGECEIVAAFVPVPREAAAARAAGPAHARSACDALAGGAAAMLSHALRWDGDARLALQVRPTAAAAERGSANGTIADPLAPASLPPPSLRLCSDVDVPAQSALVTTPILSDALINPAGADRPGEPSRPVRPLPPEPRPSPGTHGGGGDDGDGDNGDGGGGGGGGSEDARPFIAVLAPAQQRTFGQEGEPLLIPGHHYTVRWVSRGELGLLRVELHQAAAEAAGSYWLLSEGVVDDGAWDFFVTPGEFPDGSGYRLRLVSTLKPDVGGDSGLFVIKSSSFIYVSWVLLMLTMVGTMCCTLSVCRAVQQARHELRRAEQRRGAARRLDPAPDGGLATQGDDEASEEEGDGEEGEEGDDELPPERQWRPGTPPEEQLAQVTISRFQCCICLEHAIDSVFVPCGHQVACGRCAQQCETCPICRAEIERCLKVFHK</sequence>
<name>A0A8J6CJG0_DIALT</name>
<feature type="compositionally biased region" description="Basic and acidic residues" evidence="5">
    <location>
        <begin position="389"/>
        <end position="400"/>
    </location>
</feature>
<dbReference type="PANTHER" id="PTHR46858:SF5">
    <property type="entry name" value="E3 UBIQUITIN-PROTEIN LIGASE APD1-RELATED"/>
    <property type="match status" value="1"/>
</dbReference>
<evidence type="ECO:0000256" key="7">
    <source>
        <dbReference type="SAM" id="SignalP"/>
    </source>
</evidence>
<keyword evidence="2 4" id="KW-0863">Zinc-finger</keyword>
<keyword evidence="1" id="KW-0479">Metal-binding</keyword>
<evidence type="ECO:0000256" key="3">
    <source>
        <dbReference type="ARBA" id="ARBA00022833"/>
    </source>
</evidence>
<keyword evidence="3" id="KW-0862">Zinc</keyword>
<feature type="compositionally biased region" description="Acidic residues" evidence="5">
    <location>
        <begin position="410"/>
        <end position="431"/>
    </location>
</feature>
<feature type="region of interest" description="Disordered" evidence="5">
    <location>
        <begin position="389"/>
        <end position="445"/>
    </location>
</feature>
<evidence type="ECO:0000259" key="8">
    <source>
        <dbReference type="PROSITE" id="PS50089"/>
    </source>
</evidence>
<gene>
    <name evidence="9" type="ORF">KFE25_006353</name>
</gene>
<feature type="signal peptide" evidence="7">
    <location>
        <begin position="1"/>
        <end position="16"/>
    </location>
</feature>
<dbReference type="InterPro" id="IPR013083">
    <property type="entry name" value="Znf_RING/FYVE/PHD"/>
</dbReference>
<evidence type="ECO:0000256" key="4">
    <source>
        <dbReference type="PROSITE-ProRule" id="PRU00175"/>
    </source>
</evidence>
<dbReference type="PANTHER" id="PTHR46858">
    <property type="entry name" value="OS05G0521000 PROTEIN"/>
    <property type="match status" value="1"/>
</dbReference>
<feature type="transmembrane region" description="Helical" evidence="6">
    <location>
        <begin position="354"/>
        <end position="378"/>
    </location>
</feature>
<keyword evidence="6" id="KW-1133">Transmembrane helix</keyword>
<keyword evidence="7" id="KW-0732">Signal</keyword>
<keyword evidence="6" id="KW-0812">Transmembrane</keyword>
<dbReference type="GO" id="GO:0016567">
    <property type="term" value="P:protein ubiquitination"/>
    <property type="evidence" value="ECO:0007669"/>
    <property type="project" value="TreeGrafter"/>
</dbReference>
<protein>
    <recommendedName>
        <fullName evidence="8">RING-type domain-containing protein</fullName>
    </recommendedName>
</protein>
<dbReference type="EMBL" id="JAGTXO010000002">
    <property type="protein sequence ID" value="KAG8469898.1"/>
    <property type="molecule type" value="Genomic_DNA"/>
</dbReference>
<evidence type="ECO:0000313" key="10">
    <source>
        <dbReference type="Proteomes" id="UP000751190"/>
    </source>
</evidence>
<dbReference type="Pfam" id="PF13920">
    <property type="entry name" value="zf-C3HC4_3"/>
    <property type="match status" value="1"/>
</dbReference>
<dbReference type="SUPFAM" id="SSF57850">
    <property type="entry name" value="RING/U-box"/>
    <property type="match status" value="1"/>
</dbReference>
<keyword evidence="6" id="KW-0472">Membrane</keyword>
<dbReference type="InterPro" id="IPR001841">
    <property type="entry name" value="Znf_RING"/>
</dbReference>
<dbReference type="Gene3D" id="3.30.40.10">
    <property type="entry name" value="Zinc/RING finger domain, C3HC4 (zinc finger)"/>
    <property type="match status" value="1"/>
</dbReference>
<comment type="caution">
    <text evidence="9">The sequence shown here is derived from an EMBL/GenBank/DDBJ whole genome shotgun (WGS) entry which is preliminary data.</text>
</comment>
<evidence type="ECO:0000256" key="5">
    <source>
        <dbReference type="SAM" id="MobiDB-lite"/>
    </source>
</evidence>
<feature type="compositionally biased region" description="Gly residues" evidence="5">
    <location>
        <begin position="228"/>
        <end position="238"/>
    </location>
</feature>
<evidence type="ECO:0000256" key="2">
    <source>
        <dbReference type="ARBA" id="ARBA00022771"/>
    </source>
</evidence>
<feature type="domain" description="RING-type" evidence="8">
    <location>
        <begin position="457"/>
        <end position="492"/>
    </location>
</feature>
<evidence type="ECO:0000256" key="6">
    <source>
        <dbReference type="SAM" id="Phobius"/>
    </source>
</evidence>
<dbReference type="PROSITE" id="PS50089">
    <property type="entry name" value="ZF_RING_2"/>
    <property type="match status" value="1"/>
</dbReference>
<evidence type="ECO:0000313" key="9">
    <source>
        <dbReference type="EMBL" id="KAG8469898.1"/>
    </source>
</evidence>
<dbReference type="AlphaFoldDB" id="A0A8J6CJG0"/>
<evidence type="ECO:0000256" key="1">
    <source>
        <dbReference type="ARBA" id="ARBA00022723"/>
    </source>
</evidence>
<keyword evidence="10" id="KW-1185">Reference proteome</keyword>